<dbReference type="RefSeq" id="WP_084410162.1">
    <property type="nucleotide sequence ID" value="NZ_FWXR01000008.1"/>
</dbReference>
<dbReference type="InterPro" id="IPR026866">
    <property type="entry name" value="CR006_AAA"/>
</dbReference>
<dbReference type="AlphaFoldDB" id="A0A1W2BZ54"/>
<name>A0A1W2BZ54_9HYPH</name>
<reference evidence="2 3" key="1">
    <citation type="submission" date="2017-04" db="EMBL/GenBank/DDBJ databases">
        <authorList>
            <person name="Afonso C.L."/>
            <person name="Miller P.J."/>
            <person name="Scott M.A."/>
            <person name="Spackman E."/>
            <person name="Goraichik I."/>
            <person name="Dimitrov K.M."/>
            <person name="Suarez D.L."/>
            <person name="Swayne D.E."/>
        </authorList>
    </citation>
    <scope>NUCLEOTIDE SEQUENCE [LARGE SCALE GENOMIC DNA]</scope>
    <source>
        <strain evidence="2 3">CGMCC 1.10972</strain>
    </source>
</reference>
<dbReference type="InterPro" id="IPR027417">
    <property type="entry name" value="P-loop_NTPase"/>
</dbReference>
<evidence type="ECO:0000259" key="1">
    <source>
        <dbReference type="Pfam" id="PF13166"/>
    </source>
</evidence>
<sequence>MANEPIDDIIGWSVGQAAWRQDCLRRLATTDELAEDDLDELLAIIKAEAGLAVAEAPPAPVPFAKEHFGGSKQAPITLKGIANVEGVNRLADKASLNFCPDALTIVYGRNGSGKSGFVRILRTACRTRIENTTTLKVLADVYGSGDGVQSADIIVDAGAGDEAISWAAGMPAAPQLMQVSVFDTASAQLYVDSGNQIRFLPFGLALLHRLNAVCLELKRKLEAEQAIAAGNKIQLSAVMFSPVRDTAAQRFAASVNAKTTDEQIEEAAKFTEANDARIDEIGTLLSSGSTAKTDLATFLSWVAAVAGECGEALTSLSDEALDALTVLRDKAIAARDIAKLAAGDLFDDEPLKGVGSESWRQLWVAARDFSVAEAYPGQDFPVTGAEDDPAACVLCQQPLLPEGAERMKRFRDYMEDALDKAASVAEQALVEAKLALPALAKLRADDFTERLEQVRSRDASLADTLLAFQKAASERIEDAAARLDGSERKVVSELVSPLTGMQTLAAKLTADKEALAAAEDTEGRDRLAVEKAALEDLKVLAANKAKLVTHRDLMLLNTAYAKAIASVATTGITKRANELIDTHLTTAVVTRFEKERNEFDIGHLKINLTRKSGQTVAAFQTDPGTTLTKVASQILSEGEQRALALAGFLTEVALTDGSGAIIVDDPVSSLDRDRSARVAARIAREAKERQVVVFTHDIVFFNELCQAADAVGIEPVTIAVFSDGDAAGKVDPAGMAWKGLNVAKRIGYIKNKSASLPKLRATSPADYEFEVKGLYGRLRDAYERVVEEVIFSDIVRRGSDVIQTQMLRYVTLPDDLAIRFHDGMTKANTHSHDNPASDTVMVPKPDEFEADLKALEVLVADFKQAKNAVEAARPGMKPKR</sequence>
<dbReference type="Pfam" id="PF13166">
    <property type="entry name" value="AAA_13"/>
    <property type="match status" value="1"/>
</dbReference>
<evidence type="ECO:0000313" key="2">
    <source>
        <dbReference type="EMBL" id="SMC78277.1"/>
    </source>
</evidence>
<dbReference type="Gene3D" id="3.40.50.300">
    <property type="entry name" value="P-loop containing nucleotide triphosphate hydrolases"/>
    <property type="match status" value="1"/>
</dbReference>
<dbReference type="GO" id="GO:0006302">
    <property type="term" value="P:double-strand break repair"/>
    <property type="evidence" value="ECO:0007669"/>
    <property type="project" value="TreeGrafter"/>
</dbReference>
<dbReference type="OrthoDB" id="9789562at2"/>
<evidence type="ECO:0000313" key="3">
    <source>
        <dbReference type="Proteomes" id="UP000192656"/>
    </source>
</evidence>
<accession>A0A1W2BZ54</accession>
<protein>
    <submittedName>
        <fullName evidence="2">AAA domain-containing protein</fullName>
    </submittedName>
</protein>
<dbReference type="PANTHER" id="PTHR32182:SF0">
    <property type="entry name" value="DNA REPLICATION AND REPAIR PROTEIN RECF"/>
    <property type="match status" value="1"/>
</dbReference>
<feature type="domain" description="Protein CR006 P-loop" evidence="1">
    <location>
        <begin position="389"/>
        <end position="709"/>
    </location>
</feature>
<keyword evidence="3" id="KW-1185">Reference proteome</keyword>
<dbReference type="STRING" id="937218.SAMN06297251_10854"/>
<proteinExistence type="predicted"/>
<dbReference type="GO" id="GO:0000731">
    <property type="term" value="P:DNA synthesis involved in DNA repair"/>
    <property type="evidence" value="ECO:0007669"/>
    <property type="project" value="TreeGrafter"/>
</dbReference>
<dbReference type="SUPFAM" id="SSF52540">
    <property type="entry name" value="P-loop containing nucleoside triphosphate hydrolases"/>
    <property type="match status" value="1"/>
</dbReference>
<organism evidence="2 3">
    <name type="scientific">Fulvimarina manganoxydans</name>
    <dbReference type="NCBI Taxonomy" id="937218"/>
    <lineage>
        <taxon>Bacteria</taxon>
        <taxon>Pseudomonadati</taxon>
        <taxon>Pseudomonadota</taxon>
        <taxon>Alphaproteobacteria</taxon>
        <taxon>Hyphomicrobiales</taxon>
        <taxon>Aurantimonadaceae</taxon>
        <taxon>Fulvimarina</taxon>
    </lineage>
</organism>
<dbReference type="PANTHER" id="PTHR32182">
    <property type="entry name" value="DNA REPLICATION AND REPAIR PROTEIN RECF"/>
    <property type="match status" value="1"/>
</dbReference>
<dbReference type="Proteomes" id="UP000192656">
    <property type="component" value="Unassembled WGS sequence"/>
</dbReference>
<dbReference type="EMBL" id="FWXR01000008">
    <property type="protein sequence ID" value="SMC78277.1"/>
    <property type="molecule type" value="Genomic_DNA"/>
</dbReference>
<gene>
    <name evidence="2" type="ORF">SAMN06297251_10854</name>
</gene>